<dbReference type="PANTHER" id="PTHR24269">
    <property type="entry name" value="KREMEN PROTEIN"/>
    <property type="match status" value="1"/>
</dbReference>
<keyword evidence="6" id="KW-0325">Glycoprotein</keyword>
<accession>A0A1E1KIW8</accession>
<organism evidence="11 12">
    <name type="scientific">Rhynchosporium agropyri</name>
    <dbReference type="NCBI Taxonomy" id="914238"/>
    <lineage>
        <taxon>Eukaryota</taxon>
        <taxon>Fungi</taxon>
        <taxon>Dikarya</taxon>
        <taxon>Ascomycota</taxon>
        <taxon>Pezizomycotina</taxon>
        <taxon>Leotiomycetes</taxon>
        <taxon>Helotiales</taxon>
        <taxon>Ploettnerulaceae</taxon>
        <taxon>Rhynchosporium</taxon>
    </lineage>
</organism>
<evidence type="ECO:0000256" key="9">
    <source>
        <dbReference type="SAM" id="SignalP"/>
    </source>
</evidence>
<dbReference type="GO" id="GO:0005886">
    <property type="term" value="C:plasma membrane"/>
    <property type="evidence" value="ECO:0007669"/>
    <property type="project" value="TreeGrafter"/>
</dbReference>
<dbReference type="OrthoDB" id="2019572at2759"/>
<proteinExistence type="predicted"/>
<feature type="domain" description="WSC" evidence="10">
    <location>
        <begin position="23"/>
        <end position="113"/>
    </location>
</feature>
<dbReference type="Proteomes" id="UP000178912">
    <property type="component" value="Unassembled WGS sequence"/>
</dbReference>
<feature type="signal peptide" evidence="9">
    <location>
        <begin position="1"/>
        <end position="21"/>
    </location>
</feature>
<evidence type="ECO:0000259" key="10">
    <source>
        <dbReference type="PROSITE" id="PS51212"/>
    </source>
</evidence>
<dbReference type="Pfam" id="PF01822">
    <property type="entry name" value="WSC"/>
    <property type="match status" value="1"/>
</dbReference>
<keyword evidence="5 8" id="KW-0472">Membrane</keyword>
<evidence type="ECO:0000313" key="11">
    <source>
        <dbReference type="EMBL" id="CZS97976.1"/>
    </source>
</evidence>
<feature type="region of interest" description="Disordered" evidence="7">
    <location>
        <begin position="161"/>
        <end position="180"/>
    </location>
</feature>
<evidence type="ECO:0000256" key="5">
    <source>
        <dbReference type="ARBA" id="ARBA00023136"/>
    </source>
</evidence>
<keyword evidence="12" id="KW-1185">Reference proteome</keyword>
<dbReference type="AlphaFoldDB" id="A0A1E1KIW8"/>
<evidence type="ECO:0000256" key="7">
    <source>
        <dbReference type="SAM" id="MobiDB-lite"/>
    </source>
</evidence>
<keyword evidence="3 9" id="KW-0732">Signal</keyword>
<evidence type="ECO:0000256" key="8">
    <source>
        <dbReference type="SAM" id="Phobius"/>
    </source>
</evidence>
<dbReference type="InterPro" id="IPR002889">
    <property type="entry name" value="WSC_carb-bd"/>
</dbReference>
<gene>
    <name evidence="11" type="ORF">RAG0_06862</name>
</gene>
<feature type="chain" id="PRO_5009446175" evidence="9">
    <location>
        <begin position="22"/>
        <end position="279"/>
    </location>
</feature>
<keyword evidence="2 8" id="KW-0812">Transmembrane</keyword>
<evidence type="ECO:0000256" key="3">
    <source>
        <dbReference type="ARBA" id="ARBA00022729"/>
    </source>
</evidence>
<protein>
    <submittedName>
        <fullName evidence="11">Related to cell wall integrity and stress response component 1</fullName>
    </submittedName>
</protein>
<evidence type="ECO:0000256" key="1">
    <source>
        <dbReference type="ARBA" id="ARBA00004167"/>
    </source>
</evidence>
<evidence type="ECO:0000313" key="12">
    <source>
        <dbReference type="Proteomes" id="UP000178912"/>
    </source>
</evidence>
<evidence type="ECO:0000256" key="2">
    <source>
        <dbReference type="ARBA" id="ARBA00022692"/>
    </source>
</evidence>
<dbReference type="CDD" id="cd12087">
    <property type="entry name" value="TM_EGFR-like"/>
    <property type="match status" value="1"/>
</dbReference>
<evidence type="ECO:0000256" key="4">
    <source>
        <dbReference type="ARBA" id="ARBA00022989"/>
    </source>
</evidence>
<dbReference type="EMBL" id="FJUX01000034">
    <property type="protein sequence ID" value="CZS97976.1"/>
    <property type="molecule type" value="Genomic_DNA"/>
</dbReference>
<reference evidence="12" key="1">
    <citation type="submission" date="2016-03" db="EMBL/GenBank/DDBJ databases">
        <authorList>
            <person name="Guldener U."/>
        </authorList>
    </citation>
    <scope>NUCLEOTIDE SEQUENCE [LARGE SCALE GENOMIC DNA]</scope>
    <source>
        <strain evidence="12">04CH-RAC-A.6.1</strain>
    </source>
</reference>
<dbReference type="InterPro" id="IPR051836">
    <property type="entry name" value="Kremen_rcpt"/>
</dbReference>
<dbReference type="SMART" id="SM00321">
    <property type="entry name" value="WSC"/>
    <property type="match status" value="1"/>
</dbReference>
<keyword evidence="4 8" id="KW-1133">Transmembrane helix</keyword>
<dbReference type="PANTHER" id="PTHR24269:SF16">
    <property type="entry name" value="PROTEIN SLG1"/>
    <property type="match status" value="1"/>
</dbReference>
<sequence>MNSMFSFVAATALFAATNVLAMERTSQGCFSSGTGLTLNATLEFNSRGSCGDNCYAMQSATFAMTNSNLCFCGETLPPASTKVDSSKCTIKCPGFGSEFCGGPRGYFSVYITGMTTSVENAEPAASDVAKSSTSSPSAPATATSKAAASTVGGVTVVVTAGSQATTPPPPLSDSKDGGPSKAGIAAGVVAGVLAIAGLIGGLFVLMRNRKRKEIEDEYKRNAAVSSFISAGKPPMSSGGASSFNDMRLDPAVMADRRMSDGSIADNKDYSRRILKVTNA</sequence>
<evidence type="ECO:0000256" key="6">
    <source>
        <dbReference type="ARBA" id="ARBA00023180"/>
    </source>
</evidence>
<name>A0A1E1KIW8_9HELO</name>
<comment type="subcellular location">
    <subcellularLocation>
        <location evidence="1">Membrane</location>
        <topology evidence="1">Single-pass membrane protein</topology>
    </subcellularLocation>
</comment>
<feature type="transmembrane region" description="Helical" evidence="8">
    <location>
        <begin position="182"/>
        <end position="205"/>
    </location>
</feature>
<dbReference type="PROSITE" id="PS51212">
    <property type="entry name" value="WSC"/>
    <property type="match status" value="1"/>
</dbReference>